<keyword evidence="3" id="KW-1185">Reference proteome</keyword>
<dbReference type="EMBL" id="JYDT01000256">
    <property type="protein sequence ID" value="KRY81174.1"/>
    <property type="molecule type" value="Genomic_DNA"/>
</dbReference>
<evidence type="ECO:0000313" key="3">
    <source>
        <dbReference type="Proteomes" id="UP000054995"/>
    </source>
</evidence>
<gene>
    <name evidence="2" type="ORF">T4D_12970</name>
</gene>
<reference evidence="2 3" key="1">
    <citation type="submission" date="2015-01" db="EMBL/GenBank/DDBJ databases">
        <title>Evolution of Trichinella species and genotypes.</title>
        <authorList>
            <person name="Korhonen P.K."/>
            <person name="Edoardo P."/>
            <person name="Giuseppe L.R."/>
            <person name="Gasser R.B."/>
        </authorList>
    </citation>
    <scope>NUCLEOTIDE SEQUENCE [LARGE SCALE GENOMIC DNA]</scope>
    <source>
        <strain evidence="2">ISS470</strain>
    </source>
</reference>
<dbReference type="AlphaFoldDB" id="A0A0V1F4R8"/>
<accession>A0A0V1F4R8</accession>
<evidence type="ECO:0000256" key="1">
    <source>
        <dbReference type="SAM" id="MobiDB-lite"/>
    </source>
</evidence>
<protein>
    <submittedName>
        <fullName evidence="2">Uncharacterized protein</fullName>
    </submittedName>
</protein>
<feature type="region of interest" description="Disordered" evidence="1">
    <location>
        <begin position="32"/>
        <end position="52"/>
    </location>
</feature>
<name>A0A0V1F4R8_TRIPS</name>
<comment type="caution">
    <text evidence="2">The sequence shown here is derived from an EMBL/GenBank/DDBJ whole genome shotgun (WGS) entry which is preliminary data.</text>
</comment>
<organism evidence="2 3">
    <name type="scientific">Trichinella pseudospiralis</name>
    <name type="common">Parasitic roundworm</name>
    <dbReference type="NCBI Taxonomy" id="6337"/>
    <lineage>
        <taxon>Eukaryota</taxon>
        <taxon>Metazoa</taxon>
        <taxon>Ecdysozoa</taxon>
        <taxon>Nematoda</taxon>
        <taxon>Enoplea</taxon>
        <taxon>Dorylaimia</taxon>
        <taxon>Trichinellida</taxon>
        <taxon>Trichinellidae</taxon>
        <taxon>Trichinella</taxon>
    </lineage>
</organism>
<sequence>MKTIPEKTKWGVVLMESKNTTEKVIEKIASQNGSAPSTNGHSCGWQKNSTQTGKTPALRSIFYSGGVAKICGDNGTRPDNKRAQYGEKSTSVIRKRAHGCIEKEMGITLGVAKPNNYVQMLTNVAHEIESACAVSRENGNRLYKEKTSSGY</sequence>
<evidence type="ECO:0000313" key="2">
    <source>
        <dbReference type="EMBL" id="KRY81174.1"/>
    </source>
</evidence>
<proteinExistence type="predicted"/>
<dbReference type="Proteomes" id="UP000054995">
    <property type="component" value="Unassembled WGS sequence"/>
</dbReference>